<keyword evidence="4" id="KW-0547">Nucleotide-binding</keyword>
<dbReference type="Gene3D" id="3.40.50.300">
    <property type="entry name" value="P-loop containing nucleotide triphosphate hydrolases"/>
    <property type="match status" value="1"/>
</dbReference>
<keyword evidence="5" id="KW-0067">ATP-binding</keyword>
<evidence type="ECO:0000259" key="10">
    <source>
        <dbReference type="PROSITE" id="PS50893"/>
    </source>
</evidence>
<gene>
    <name evidence="11" type="ORF">OAUR00152_LOCUS9976</name>
</gene>
<evidence type="ECO:0000256" key="2">
    <source>
        <dbReference type="ARBA" id="ARBA00022448"/>
    </source>
</evidence>
<dbReference type="EMBL" id="HBKQ01014599">
    <property type="protein sequence ID" value="CAE2225317.1"/>
    <property type="molecule type" value="Transcribed_RNA"/>
</dbReference>
<proteinExistence type="predicted"/>
<accession>A0A7S4MIS8</accession>
<evidence type="ECO:0000256" key="1">
    <source>
        <dbReference type="ARBA" id="ARBA00004141"/>
    </source>
</evidence>
<dbReference type="PROSITE" id="PS50893">
    <property type="entry name" value="ABC_TRANSPORTER_2"/>
    <property type="match status" value="1"/>
</dbReference>
<feature type="region of interest" description="Disordered" evidence="8">
    <location>
        <begin position="444"/>
        <end position="494"/>
    </location>
</feature>
<keyword evidence="9" id="KW-0732">Signal</keyword>
<feature type="region of interest" description="Disordered" evidence="8">
    <location>
        <begin position="40"/>
        <end position="82"/>
    </location>
</feature>
<feature type="compositionally biased region" description="Low complexity" evidence="8">
    <location>
        <begin position="50"/>
        <end position="80"/>
    </location>
</feature>
<keyword evidence="2" id="KW-0813">Transport</keyword>
<dbReference type="InterPro" id="IPR003439">
    <property type="entry name" value="ABC_transporter-like_ATP-bd"/>
</dbReference>
<dbReference type="CDD" id="cd03213">
    <property type="entry name" value="ABCG_EPDR"/>
    <property type="match status" value="1"/>
</dbReference>
<dbReference type="InterPro" id="IPR003593">
    <property type="entry name" value="AAA+_ATPase"/>
</dbReference>
<evidence type="ECO:0000256" key="8">
    <source>
        <dbReference type="SAM" id="MobiDB-lite"/>
    </source>
</evidence>
<dbReference type="InterPro" id="IPR027417">
    <property type="entry name" value="P-loop_NTPase"/>
</dbReference>
<dbReference type="SUPFAM" id="SSF52540">
    <property type="entry name" value="P-loop containing nucleoside triphosphate hydrolases"/>
    <property type="match status" value="1"/>
</dbReference>
<name>A0A7S4MIS8_9STRA</name>
<dbReference type="GO" id="GO:0140359">
    <property type="term" value="F:ABC-type transporter activity"/>
    <property type="evidence" value="ECO:0007669"/>
    <property type="project" value="InterPro"/>
</dbReference>
<dbReference type="GO" id="GO:0005524">
    <property type="term" value="F:ATP binding"/>
    <property type="evidence" value="ECO:0007669"/>
    <property type="project" value="UniProtKB-KW"/>
</dbReference>
<dbReference type="Pfam" id="PF00005">
    <property type="entry name" value="ABC_tran"/>
    <property type="match status" value="1"/>
</dbReference>
<evidence type="ECO:0000256" key="5">
    <source>
        <dbReference type="ARBA" id="ARBA00022840"/>
    </source>
</evidence>
<reference evidence="11" key="1">
    <citation type="submission" date="2021-01" db="EMBL/GenBank/DDBJ databases">
        <authorList>
            <person name="Corre E."/>
            <person name="Pelletier E."/>
            <person name="Niang G."/>
            <person name="Scheremetjew M."/>
            <person name="Finn R."/>
            <person name="Kale V."/>
            <person name="Holt S."/>
            <person name="Cochrane G."/>
            <person name="Meng A."/>
            <person name="Brown T."/>
            <person name="Cohen L."/>
        </authorList>
    </citation>
    <scope>NUCLEOTIDE SEQUENCE</scope>
    <source>
        <strain evidence="11">Isolate 1302-5</strain>
    </source>
</reference>
<feature type="chain" id="PRO_5031513232" description="ABC transporter domain-containing protein" evidence="9">
    <location>
        <begin position="35"/>
        <end position="787"/>
    </location>
</feature>
<dbReference type="InterPro" id="IPR017871">
    <property type="entry name" value="ABC_transporter-like_CS"/>
</dbReference>
<organism evidence="11">
    <name type="scientific">Odontella aurita</name>
    <dbReference type="NCBI Taxonomy" id="265563"/>
    <lineage>
        <taxon>Eukaryota</taxon>
        <taxon>Sar</taxon>
        <taxon>Stramenopiles</taxon>
        <taxon>Ochrophyta</taxon>
        <taxon>Bacillariophyta</taxon>
        <taxon>Mediophyceae</taxon>
        <taxon>Biddulphiophycidae</taxon>
        <taxon>Eupodiscales</taxon>
        <taxon>Odontellaceae</taxon>
        <taxon>Odontella</taxon>
    </lineage>
</organism>
<comment type="subcellular location">
    <subcellularLocation>
        <location evidence="1">Membrane</location>
        <topology evidence="1">Multi-pass membrane protein</topology>
    </subcellularLocation>
</comment>
<dbReference type="AlphaFoldDB" id="A0A7S4MIS8"/>
<dbReference type="PANTHER" id="PTHR48041">
    <property type="entry name" value="ABC TRANSPORTER G FAMILY MEMBER 28"/>
    <property type="match status" value="1"/>
</dbReference>
<evidence type="ECO:0000256" key="3">
    <source>
        <dbReference type="ARBA" id="ARBA00022692"/>
    </source>
</evidence>
<evidence type="ECO:0000313" key="11">
    <source>
        <dbReference type="EMBL" id="CAE2225317.1"/>
    </source>
</evidence>
<keyword evidence="7" id="KW-0472">Membrane</keyword>
<protein>
    <recommendedName>
        <fullName evidence="10">ABC transporter domain-containing protein</fullName>
    </recommendedName>
</protein>
<keyword evidence="3" id="KW-0812">Transmembrane</keyword>
<dbReference type="InterPro" id="IPR013525">
    <property type="entry name" value="ABC2_TM"/>
</dbReference>
<keyword evidence="6" id="KW-1133">Transmembrane helix</keyword>
<dbReference type="Pfam" id="PF01061">
    <property type="entry name" value="ABC2_membrane"/>
    <property type="match status" value="1"/>
</dbReference>
<evidence type="ECO:0000256" key="6">
    <source>
        <dbReference type="ARBA" id="ARBA00022989"/>
    </source>
</evidence>
<dbReference type="GO" id="GO:0016020">
    <property type="term" value="C:membrane"/>
    <property type="evidence" value="ECO:0007669"/>
    <property type="project" value="UniProtKB-SubCell"/>
</dbReference>
<sequence length="787" mass="84701">MMLRRSTAPMTPMTLMTLTLLLLIAAALSTGASAQRSATGLASRLTKRPGSSSSSLSSSSSGGSTKSSAESDSESGESSSFQWEELAGTPGSGIGALMALVAGGYYALFVSQSSHPRREVVKFGAHDDEEEDEEEIVIEDDARMDRGFLKNVEIGFSDIRMTLKQKKKKKEDRIILDGSIRGKARPGRMLAIMGPSGSGKSTLVHALAGRIKDSSRVRLHGSRYVNDEPVAGDSQLPSAFIEQDVTFFPHMTVKETLDFRVELRLGKKLGRSARDDVVHGLMEQLGLTGSANTVVGNAKIRGLSGGERKRLSIACEMISSPPVIFLDEPTSGLDSYQASQVIETLRALADSGKTVVAVIHQPSQRVFSMFDDLLLITEGRLMYYGEVSAVRDYMKRLGYGCENETGTAEHVLECVSRVSNGGGEEQRRSAERIERLATEAKNAVARVKVGPSDGNGNGNGDGDAQSSSSGGTASAAATNVTAKKQRKRRKKHFEISHRSGANAPRQFKLLLARALEEVLRGKGAIVIKTVQQVTVAIIYGGIYHLGNNQASIMDRIGLLSLVAIGAMNMATAGTIRSFPREKAIVAREISDGLYATLPYFLAKAISEIPLVGVFQAIFSAILYPLTGLQRGKFRTFLGLTTLHTVASMGAGLLVGSISPNSDVALALFPPLVVLNIIFDGKNISEENTPKLLRWIPKVGLIKWGFEGLAVNEFTGLTFEEPKFGLQRRGPPVATTGREALERFGLGTRTVGDAVRAQVNIICACWLLSWLGLTLTSQKYQVMLTPMI</sequence>
<dbReference type="SMART" id="SM00382">
    <property type="entry name" value="AAA"/>
    <property type="match status" value="1"/>
</dbReference>
<dbReference type="PANTHER" id="PTHR48041:SF41">
    <property type="entry name" value="ABC TRANSPORTER G FAMILY"/>
    <property type="match status" value="1"/>
</dbReference>
<evidence type="ECO:0000256" key="9">
    <source>
        <dbReference type="SAM" id="SignalP"/>
    </source>
</evidence>
<dbReference type="InterPro" id="IPR050352">
    <property type="entry name" value="ABCG_transporters"/>
</dbReference>
<dbReference type="PROSITE" id="PS00211">
    <property type="entry name" value="ABC_TRANSPORTER_1"/>
    <property type="match status" value="1"/>
</dbReference>
<feature type="domain" description="ABC transporter" evidence="10">
    <location>
        <begin position="154"/>
        <end position="403"/>
    </location>
</feature>
<feature type="compositionally biased region" description="Basic residues" evidence="8">
    <location>
        <begin position="483"/>
        <end position="492"/>
    </location>
</feature>
<feature type="signal peptide" evidence="9">
    <location>
        <begin position="1"/>
        <end position="34"/>
    </location>
</feature>
<evidence type="ECO:0000256" key="4">
    <source>
        <dbReference type="ARBA" id="ARBA00022741"/>
    </source>
</evidence>
<feature type="compositionally biased region" description="Low complexity" evidence="8">
    <location>
        <begin position="462"/>
        <end position="482"/>
    </location>
</feature>
<evidence type="ECO:0000256" key="7">
    <source>
        <dbReference type="ARBA" id="ARBA00023136"/>
    </source>
</evidence>
<dbReference type="GO" id="GO:0016887">
    <property type="term" value="F:ATP hydrolysis activity"/>
    <property type="evidence" value="ECO:0007669"/>
    <property type="project" value="InterPro"/>
</dbReference>